<dbReference type="NCBIfam" id="NF004837">
    <property type="entry name" value="PRK06187.1"/>
    <property type="match status" value="1"/>
</dbReference>
<evidence type="ECO:0000313" key="4">
    <source>
        <dbReference type="Proteomes" id="UP000050668"/>
    </source>
</evidence>
<dbReference type="GO" id="GO:0016874">
    <property type="term" value="F:ligase activity"/>
    <property type="evidence" value="ECO:0007669"/>
    <property type="project" value="UniProtKB-KW"/>
</dbReference>
<evidence type="ECO:0000313" key="3">
    <source>
        <dbReference type="EMBL" id="KOS69166.1"/>
    </source>
</evidence>
<dbReference type="InterPro" id="IPR020845">
    <property type="entry name" value="AMP-binding_CS"/>
</dbReference>
<comment type="caution">
    <text evidence="3">The sequence shown here is derived from an EMBL/GenBank/DDBJ whole genome shotgun (WGS) entry which is preliminary data.</text>
</comment>
<evidence type="ECO:0000259" key="1">
    <source>
        <dbReference type="Pfam" id="PF00501"/>
    </source>
</evidence>
<dbReference type="InterPro" id="IPR045851">
    <property type="entry name" value="AMP-bd_C_sf"/>
</dbReference>
<evidence type="ECO:0000259" key="2">
    <source>
        <dbReference type="Pfam" id="PF13193"/>
    </source>
</evidence>
<dbReference type="Gene3D" id="3.30.300.30">
    <property type="match status" value="1"/>
</dbReference>
<dbReference type="PROSITE" id="PS00455">
    <property type="entry name" value="AMP_BINDING"/>
    <property type="match status" value="1"/>
</dbReference>
<dbReference type="SUPFAM" id="SSF56801">
    <property type="entry name" value="Acetyl-CoA synthetase-like"/>
    <property type="match status" value="1"/>
</dbReference>
<dbReference type="InterPro" id="IPR042099">
    <property type="entry name" value="ANL_N_sf"/>
</dbReference>
<protein>
    <submittedName>
        <fullName evidence="3">Long-chain fatty acid--CoA ligase</fullName>
    </submittedName>
</protein>
<accession>A0ABR5K364</accession>
<dbReference type="EMBL" id="LGRV01000003">
    <property type="protein sequence ID" value="KOS69166.1"/>
    <property type="molecule type" value="Genomic_DNA"/>
</dbReference>
<dbReference type="Gene3D" id="3.40.50.12780">
    <property type="entry name" value="N-terminal domain of ligase-like"/>
    <property type="match status" value="1"/>
</dbReference>
<organism evidence="3 4">
    <name type="scientific">Lysinibacillus contaminans</name>
    <dbReference type="NCBI Taxonomy" id="1293441"/>
    <lineage>
        <taxon>Bacteria</taxon>
        <taxon>Bacillati</taxon>
        <taxon>Bacillota</taxon>
        <taxon>Bacilli</taxon>
        <taxon>Bacillales</taxon>
        <taxon>Bacillaceae</taxon>
        <taxon>Lysinibacillus</taxon>
    </lineage>
</organism>
<keyword evidence="3" id="KW-0436">Ligase</keyword>
<keyword evidence="4" id="KW-1185">Reference proteome</keyword>
<dbReference type="Proteomes" id="UP000050668">
    <property type="component" value="Unassembled WGS sequence"/>
</dbReference>
<dbReference type="PANTHER" id="PTHR43767:SF1">
    <property type="entry name" value="NONRIBOSOMAL PEPTIDE SYNTHASE PES1 (EUROFUNG)-RELATED"/>
    <property type="match status" value="1"/>
</dbReference>
<dbReference type="RefSeq" id="WP_053584028.1">
    <property type="nucleotide sequence ID" value="NZ_LGRV01000003.1"/>
</dbReference>
<reference evidence="4" key="1">
    <citation type="submission" date="2015-07" db="EMBL/GenBank/DDBJ databases">
        <title>Fjat-14205 dsm 2895.</title>
        <authorList>
            <person name="Liu B."/>
            <person name="Wang J."/>
            <person name="Zhu Y."/>
            <person name="Liu G."/>
            <person name="Chen Q."/>
            <person name="Chen Z."/>
            <person name="Lan J."/>
            <person name="Che J."/>
            <person name="Ge C."/>
            <person name="Shi H."/>
            <person name="Pan Z."/>
            <person name="Liu X."/>
        </authorList>
    </citation>
    <scope>NUCLEOTIDE SEQUENCE [LARGE SCALE GENOMIC DNA]</scope>
    <source>
        <strain evidence="4">DSM 25560</strain>
    </source>
</reference>
<name>A0ABR5K364_9BACI</name>
<proteinExistence type="predicted"/>
<dbReference type="Pfam" id="PF13193">
    <property type="entry name" value="AMP-binding_C"/>
    <property type="match status" value="1"/>
</dbReference>
<dbReference type="InterPro" id="IPR050237">
    <property type="entry name" value="ATP-dep_AMP-bd_enzyme"/>
</dbReference>
<dbReference type="InterPro" id="IPR025110">
    <property type="entry name" value="AMP-bd_C"/>
</dbReference>
<sequence length="509" mass="56672">MDLTVPLMIHAHRTPKKVCLVYQEKEYTYQSLNEEVNRYAHGLLDHGIKKGDKIAVFMKNSDDFIIAAYAIWKVGGVLVPINFRLTANELSYILNQSDSVLMLADAELEDVCKEVIVQLPVSIPVAITPTARTEGFLSFHALRTDTIAETGVELSPMDDAEILYTSGTTGKPKGALFDHHTVLNVNVAYNHIARLNEEDCYLLVAPIFHSAALNLVFLTTMFSGGTLVVHRDFHPVEALKAIERHKVTTFFGVAAMYNAFLQVPPKSFNLSSIRFCAYGAAPMSPALIEKSMAYFGTDQFYNYCGLTEGGPGGIYLSPEQHKTNLGAGGKPMPFTNARVVNEQMEDVSPGVVGEFILRGATMMKEYYKKPEESRKTIVDGWLLTGDLATIDEEGFITIVDRKKDMIISGGENVYSVEVEQVLDGHSKIQEVTVIGVPDEHWGESVAAVIVLKPDEVIDEQELKDYCRKHLAGYKIPRQFFYVDQLPRNASGKILKYNLRESFGTKVINR</sequence>
<feature type="domain" description="AMP-binding enzyme C-terminal" evidence="2">
    <location>
        <begin position="417"/>
        <end position="492"/>
    </location>
</feature>
<feature type="domain" description="AMP-dependent synthetase/ligase" evidence="1">
    <location>
        <begin position="10"/>
        <end position="367"/>
    </location>
</feature>
<dbReference type="InterPro" id="IPR000873">
    <property type="entry name" value="AMP-dep_synth/lig_dom"/>
</dbReference>
<gene>
    <name evidence="3" type="ORF">AEA09_11820</name>
</gene>
<dbReference type="PANTHER" id="PTHR43767">
    <property type="entry name" value="LONG-CHAIN-FATTY-ACID--COA LIGASE"/>
    <property type="match status" value="1"/>
</dbReference>
<dbReference type="Pfam" id="PF00501">
    <property type="entry name" value="AMP-binding"/>
    <property type="match status" value="1"/>
</dbReference>